<dbReference type="Pfam" id="PF02211">
    <property type="entry name" value="NHase_beta_C"/>
    <property type="match status" value="1"/>
</dbReference>
<name>A0A6P1YKH3_9HYPH</name>
<dbReference type="InterPro" id="IPR024690">
    <property type="entry name" value="CN_hydtase_beta_dom_C"/>
</dbReference>
<protein>
    <submittedName>
        <fullName evidence="2">Nitrile hydratase subunit beta</fullName>
    </submittedName>
</protein>
<evidence type="ECO:0000313" key="2">
    <source>
        <dbReference type="EMBL" id="QIB33615.1"/>
    </source>
</evidence>
<evidence type="ECO:0000313" key="3">
    <source>
        <dbReference type="Proteomes" id="UP000464751"/>
    </source>
</evidence>
<dbReference type="KEGG" id="apra:G3A50_07800"/>
<evidence type="ECO:0000259" key="1">
    <source>
        <dbReference type="Pfam" id="PF02211"/>
    </source>
</evidence>
<dbReference type="RefSeq" id="WP_163074710.1">
    <property type="nucleotide sequence ID" value="NZ_CP048630.1"/>
</dbReference>
<accession>A0A6P1YKH3</accession>
<gene>
    <name evidence="2" type="ORF">G3A50_07800</name>
</gene>
<reference evidence="2 3" key="1">
    <citation type="submission" date="2020-02" db="EMBL/GenBank/DDBJ databases">
        <authorList>
            <person name="Li G."/>
        </authorList>
    </citation>
    <scope>NUCLEOTIDE SEQUENCE [LARGE SCALE GENOMIC DNA]</scope>
    <source>
        <strain evidence="2 3">DSM 102029</strain>
    </source>
</reference>
<feature type="domain" description="Nitrile hydratase beta subunit" evidence="1">
    <location>
        <begin position="24"/>
        <end position="114"/>
    </location>
</feature>
<proteinExistence type="predicted"/>
<sequence length="121" mass="13569">MRPGPEQIIAMLEAGASTRVDPPPHAPAFAVGQAVVTRNMHPRTHTRLPRYCRGKRGEIVQVHGMHAYPDRRALGDESTPEYCYSVRFTMRELWGEDAPARDSLLIDLWDSYLQPADGGEV</sequence>
<keyword evidence="3" id="KW-1185">Reference proteome</keyword>
<dbReference type="SUPFAM" id="SSF50090">
    <property type="entry name" value="Electron transport accessory proteins"/>
    <property type="match status" value="1"/>
</dbReference>
<dbReference type="AlphaFoldDB" id="A0A6P1YKH3"/>
<dbReference type="Gene3D" id="2.30.30.50">
    <property type="match status" value="1"/>
</dbReference>
<dbReference type="EMBL" id="CP048630">
    <property type="protein sequence ID" value="QIB33615.1"/>
    <property type="molecule type" value="Genomic_DNA"/>
</dbReference>
<dbReference type="InterPro" id="IPR008990">
    <property type="entry name" value="Elect_transpt_acc-like_dom_sf"/>
</dbReference>
<organism evidence="2 3">
    <name type="scientific">Ancylobacter pratisalsi</name>
    <dbReference type="NCBI Taxonomy" id="1745854"/>
    <lineage>
        <taxon>Bacteria</taxon>
        <taxon>Pseudomonadati</taxon>
        <taxon>Pseudomonadota</taxon>
        <taxon>Alphaproteobacteria</taxon>
        <taxon>Hyphomicrobiales</taxon>
        <taxon>Xanthobacteraceae</taxon>
        <taxon>Ancylobacter</taxon>
    </lineage>
</organism>
<dbReference type="Proteomes" id="UP000464751">
    <property type="component" value="Chromosome"/>
</dbReference>